<evidence type="ECO:0000313" key="2">
    <source>
        <dbReference type="EMBL" id="MBO0349496.1"/>
    </source>
</evidence>
<protein>
    <submittedName>
        <fullName evidence="2">Purine-binding chemotaxis protein CheW</fullName>
    </submittedName>
</protein>
<evidence type="ECO:0000313" key="3">
    <source>
        <dbReference type="Proteomes" id="UP000664844"/>
    </source>
</evidence>
<dbReference type="EMBL" id="JAFLQW010000281">
    <property type="protein sequence ID" value="MBO0349496.1"/>
    <property type="molecule type" value="Genomic_DNA"/>
</dbReference>
<dbReference type="InterPro" id="IPR036061">
    <property type="entry name" value="CheW-like_dom_sf"/>
</dbReference>
<organism evidence="2 3">
    <name type="scientific">Phormidium pseudopriestleyi FRX01</name>
    <dbReference type="NCBI Taxonomy" id="1759528"/>
    <lineage>
        <taxon>Bacteria</taxon>
        <taxon>Bacillati</taxon>
        <taxon>Cyanobacteriota</taxon>
        <taxon>Cyanophyceae</taxon>
        <taxon>Oscillatoriophycideae</taxon>
        <taxon>Oscillatoriales</taxon>
        <taxon>Oscillatoriaceae</taxon>
        <taxon>Phormidium</taxon>
    </lineage>
</organism>
<name>A0ABS3FSA0_9CYAN</name>
<dbReference type="Gene3D" id="2.40.50.180">
    <property type="entry name" value="CheA-289, Domain 4"/>
    <property type="match status" value="1"/>
</dbReference>
<dbReference type="InterPro" id="IPR002545">
    <property type="entry name" value="CheW-lke_dom"/>
</dbReference>
<dbReference type="RefSeq" id="WP_207088019.1">
    <property type="nucleotide sequence ID" value="NZ_JAFLQW010000281.1"/>
</dbReference>
<accession>A0ABS3FSA0</accession>
<dbReference type="SUPFAM" id="SSF50341">
    <property type="entry name" value="CheW-like"/>
    <property type="match status" value="1"/>
</dbReference>
<sequence length="190" mass="21239">MVGNPDFLTGIGLEQAPEFQELESPEGELHLRFFVPSGNEFALSATGIREVISQSPDRITLIPNVSSLLLGTLNIRGRVIWVADLGQFLGEPTTLNTDRPEIPVIAVEDQDTILGLAVDQIVGMDWLDVEQVRLPTNVPDSMAPFLRGEWVIPPKEKDKKEDKKEDKEEEEKILRLLDQVAIMRSARWAA</sequence>
<evidence type="ECO:0000259" key="1">
    <source>
        <dbReference type="PROSITE" id="PS50851"/>
    </source>
</evidence>
<proteinExistence type="predicted"/>
<dbReference type="InterPro" id="IPR039315">
    <property type="entry name" value="CheW"/>
</dbReference>
<dbReference type="PANTHER" id="PTHR22617:SF23">
    <property type="entry name" value="CHEMOTAXIS PROTEIN CHEW"/>
    <property type="match status" value="1"/>
</dbReference>
<keyword evidence="3" id="KW-1185">Reference proteome</keyword>
<dbReference type="SMART" id="SM00260">
    <property type="entry name" value="CheW"/>
    <property type="match status" value="1"/>
</dbReference>
<reference evidence="2 3" key="1">
    <citation type="submission" date="2021-03" db="EMBL/GenBank/DDBJ databases">
        <title>Metabolic Capacity of the Antarctic Cyanobacterium Phormidium pseudopriestleyi that Sustains Oxygenic Photosynthesis in the Presence of Hydrogen Sulfide.</title>
        <authorList>
            <person name="Lumian J.E."/>
            <person name="Jungblut A.D."/>
            <person name="Dillon M.L."/>
            <person name="Hawes I."/>
            <person name="Doran P.T."/>
            <person name="Mackey T.J."/>
            <person name="Dick G.J."/>
            <person name="Grettenberger C.L."/>
            <person name="Sumner D.Y."/>
        </authorList>
    </citation>
    <scope>NUCLEOTIDE SEQUENCE [LARGE SCALE GENOMIC DNA]</scope>
    <source>
        <strain evidence="2 3">FRX01</strain>
    </source>
</reference>
<comment type="caution">
    <text evidence="2">The sequence shown here is derived from an EMBL/GenBank/DDBJ whole genome shotgun (WGS) entry which is preliminary data.</text>
</comment>
<feature type="domain" description="CheW-like" evidence="1">
    <location>
        <begin position="28"/>
        <end position="188"/>
    </location>
</feature>
<dbReference type="Pfam" id="PF01584">
    <property type="entry name" value="CheW"/>
    <property type="match status" value="1"/>
</dbReference>
<dbReference type="PANTHER" id="PTHR22617">
    <property type="entry name" value="CHEMOTAXIS SENSOR HISTIDINE KINASE-RELATED"/>
    <property type="match status" value="1"/>
</dbReference>
<dbReference type="Proteomes" id="UP000664844">
    <property type="component" value="Unassembled WGS sequence"/>
</dbReference>
<gene>
    <name evidence="2" type="ORF">J0895_10320</name>
</gene>
<dbReference type="PROSITE" id="PS50851">
    <property type="entry name" value="CHEW"/>
    <property type="match status" value="1"/>
</dbReference>
<dbReference type="Gene3D" id="2.30.30.40">
    <property type="entry name" value="SH3 Domains"/>
    <property type="match status" value="1"/>
</dbReference>